<evidence type="ECO:0000313" key="5">
    <source>
        <dbReference type="Proteomes" id="UP000708148"/>
    </source>
</evidence>
<dbReference type="EMBL" id="CAJHUC010000642">
    <property type="protein sequence ID" value="CAD7697329.1"/>
    <property type="molecule type" value="Genomic_DNA"/>
</dbReference>
<dbReference type="OrthoDB" id="4951845at2759"/>
<dbReference type="Proteomes" id="UP000708148">
    <property type="component" value="Unassembled WGS sequence"/>
</dbReference>
<dbReference type="InterPro" id="IPR036282">
    <property type="entry name" value="Glutathione-S-Trfase_C_sf"/>
</dbReference>
<organism evidence="4 5">
    <name type="scientific">Ostreobium quekettii</name>
    <dbReference type="NCBI Taxonomy" id="121088"/>
    <lineage>
        <taxon>Eukaryota</taxon>
        <taxon>Viridiplantae</taxon>
        <taxon>Chlorophyta</taxon>
        <taxon>core chlorophytes</taxon>
        <taxon>Ulvophyceae</taxon>
        <taxon>TCBD clade</taxon>
        <taxon>Bryopsidales</taxon>
        <taxon>Ostreobineae</taxon>
        <taxon>Ostreobiaceae</taxon>
        <taxon>Ostreobium</taxon>
    </lineage>
</organism>
<dbReference type="Gene3D" id="1.20.1050.10">
    <property type="match status" value="1"/>
</dbReference>
<reference evidence="4" key="1">
    <citation type="submission" date="2020-12" db="EMBL/GenBank/DDBJ databases">
        <authorList>
            <person name="Iha C."/>
        </authorList>
    </citation>
    <scope>NUCLEOTIDE SEQUENCE</scope>
</reference>
<evidence type="ECO:0008006" key="6">
    <source>
        <dbReference type="Google" id="ProtNLM"/>
    </source>
</evidence>
<dbReference type="Pfam" id="PF13410">
    <property type="entry name" value="GST_C_2"/>
    <property type="match status" value="1"/>
</dbReference>
<evidence type="ECO:0000259" key="2">
    <source>
        <dbReference type="PROSITE" id="PS50404"/>
    </source>
</evidence>
<dbReference type="GO" id="GO:0005737">
    <property type="term" value="C:cytoplasm"/>
    <property type="evidence" value="ECO:0007669"/>
    <property type="project" value="TreeGrafter"/>
</dbReference>
<name>A0A8S1J1A7_9CHLO</name>
<dbReference type="SFLD" id="SFLDG00358">
    <property type="entry name" value="Main_(cytGST)"/>
    <property type="match status" value="1"/>
</dbReference>
<gene>
    <name evidence="4" type="ORF">OSTQU699_LOCUS2690</name>
</gene>
<dbReference type="InterPro" id="IPR010987">
    <property type="entry name" value="Glutathione-S-Trfase_C-like"/>
</dbReference>
<dbReference type="PROSITE" id="PS50405">
    <property type="entry name" value="GST_CTER"/>
    <property type="match status" value="1"/>
</dbReference>
<dbReference type="SUPFAM" id="SSF47616">
    <property type="entry name" value="GST C-terminal domain-like"/>
    <property type="match status" value="1"/>
</dbReference>
<feature type="region of interest" description="Disordered" evidence="1">
    <location>
        <begin position="1"/>
        <end position="82"/>
    </location>
</feature>
<protein>
    <recommendedName>
        <fullName evidence="6">Glutathione S-transferase</fullName>
    </recommendedName>
</protein>
<evidence type="ECO:0000313" key="4">
    <source>
        <dbReference type="EMBL" id="CAD7697329.1"/>
    </source>
</evidence>
<feature type="region of interest" description="Disordered" evidence="1">
    <location>
        <begin position="369"/>
        <end position="388"/>
    </location>
</feature>
<feature type="compositionally biased region" description="Low complexity" evidence="1">
    <location>
        <begin position="372"/>
        <end position="383"/>
    </location>
</feature>
<feature type="domain" description="GST N-terminal" evidence="2">
    <location>
        <begin position="130"/>
        <end position="211"/>
    </location>
</feature>
<evidence type="ECO:0000259" key="3">
    <source>
        <dbReference type="PROSITE" id="PS50405"/>
    </source>
</evidence>
<dbReference type="InterPro" id="IPR004045">
    <property type="entry name" value="Glutathione_S-Trfase_N"/>
</dbReference>
<dbReference type="PANTHER" id="PTHR43968">
    <property type="match status" value="1"/>
</dbReference>
<dbReference type="Pfam" id="PF13409">
    <property type="entry name" value="GST_N_2"/>
    <property type="match status" value="1"/>
</dbReference>
<comment type="caution">
    <text evidence="4">The sequence shown here is derived from an EMBL/GenBank/DDBJ whole genome shotgun (WGS) entry which is preliminary data.</text>
</comment>
<accession>A0A8S1J1A7</accession>
<evidence type="ECO:0000256" key="1">
    <source>
        <dbReference type="SAM" id="MobiDB-lite"/>
    </source>
</evidence>
<keyword evidence="5" id="KW-1185">Reference proteome</keyword>
<dbReference type="PROSITE" id="PS50404">
    <property type="entry name" value="GST_NTER"/>
    <property type="match status" value="1"/>
</dbReference>
<dbReference type="InterPro" id="IPR040079">
    <property type="entry name" value="Glutathione_S-Trfase"/>
</dbReference>
<dbReference type="InterPro" id="IPR036249">
    <property type="entry name" value="Thioredoxin-like_sf"/>
</dbReference>
<dbReference type="SFLD" id="SFLDS00019">
    <property type="entry name" value="Glutathione_Transferase_(cytos"/>
    <property type="match status" value="1"/>
</dbReference>
<dbReference type="PANTHER" id="PTHR43968:SF14">
    <property type="entry name" value="GLUTATHIONE S-TRANSFERASE"/>
    <property type="match status" value="1"/>
</dbReference>
<dbReference type="AlphaFoldDB" id="A0A8S1J1A7"/>
<dbReference type="SUPFAM" id="SSF52833">
    <property type="entry name" value="Thioredoxin-like"/>
    <property type="match status" value="1"/>
</dbReference>
<proteinExistence type="predicted"/>
<dbReference type="Gene3D" id="3.40.30.10">
    <property type="entry name" value="Glutaredoxin"/>
    <property type="match status" value="1"/>
</dbReference>
<dbReference type="CDD" id="cd00570">
    <property type="entry name" value="GST_N_family"/>
    <property type="match status" value="1"/>
</dbReference>
<dbReference type="InterPro" id="IPR050983">
    <property type="entry name" value="GST_Omega/HSP26"/>
</dbReference>
<feature type="domain" description="GST C-terminal" evidence="3">
    <location>
        <begin position="216"/>
        <end position="342"/>
    </location>
</feature>
<sequence length="517" mass="56809">MAHASGANLSRPAPPVRAPLAESPLPAPRPRPRRAHPPPLPPTRIPAGFSDMLADLGKMISADPAGGQSGEPQRDAAPSFEDNAPSWEELAGMVAARRRELDVPEVDLETGPPNPMAMRRMFGQEGPPRIKLYRDHAAWCPYCQKVWMQLEEKRIPYVLEKINMRCYGEKPESFLRITSAGLLPVMEFDGKVVTESIEIAKLLEREFPETPLLPPEGSDRQKVNALLRLERKIFSAWCQFLCNNWGQAGLRRQFESTLDEVEAALKSSGGPYFLGADFSLVDVTFAPFLERMAASLAYYKGLKMRGTGQWPALERWFDEMETRPAYLATRSDYYTHAHALPPQLGGCTMIKEGEPVAAAVDGGAWRLPLPPLSSTSSPEPYSPGDDPSLDRLEAAARLVGNHADVIRFGMRATGEPGDVPVWAPLADPSARPGEWGRDRVDAGFRHVAHALLVGVEEKQASGAALRLADGPGSAEGLAPVYAAMYVRDRVGVPRDLRFPAARQLRAHFNWLIDSLCA</sequence>